<feature type="coiled-coil region" evidence="3">
    <location>
        <begin position="1225"/>
        <end position="1271"/>
    </location>
</feature>
<keyword evidence="2" id="KW-0009">Actin-binding</keyword>
<dbReference type="PROSITE" id="PS00019">
    <property type="entry name" value="ACTININ_1"/>
    <property type="match status" value="1"/>
</dbReference>
<keyword evidence="7" id="KW-1185">Reference proteome</keyword>
<dbReference type="InterPro" id="IPR036872">
    <property type="entry name" value="CH_dom_sf"/>
</dbReference>
<sequence length="3204" mass="360162">MDKGPKPPGCQLYDQHLFEIQYEREDVQKKTFGKWINSQLIKINFSLVTDLFYDLRDGTRLLALLSVLTGRTYKPEKGHMRVHHLNNVSSAFRLLDKHNVKLVNISSNDIVDGNPKLTLGLVWSIILHWQVQDVLKGSMAELQQSSLEKTLLSWCQEATKDYAEIAITNFTTSWSDGLAFIALIHRFRPDLFDYEIVSRKPANARLEYAFRMANKHLEIARLLDPEDVNTSNPDKKSIMMYVMCLYQALPHAKVPLVPSNGSSSADATTGSSGASATSSKSNEPVDFSAYQTLMEEVLVWLLAAEDHLDSATTILGDLQSVKEQFHKHEEFLLELTSQQGSVGAVLHEGARLVKEGELSNEEADEIHIQMRLLNSRWDQLRTKSMDRQARIHETLTKLQQEQLERLRQWLTATEDRISQLAAVPQPETLTAADQMLQDHQSLQRDLEAQQEHVNALSNMVVIVDESVSDNCAQMEDQLSALGERWSHVCRWAEQRASALQQLSNHWEQLTADLTRLKCWLASHEHSLRLIETNPSTDRSQMIDVARQLQLLERDMEPHVQRLSQLQENILRLPTLIHAVTVKENSKKSQPVGNFKCVDRLLSDVENFEDRMEALNEIMEAQRQRLAKSGLDLTMVVLPPDITTSLTAFGSNDAINNTVRSDEEATSIKKRKLDTDRHLSFEAAIHAAKQHLEKMEILLEEDSNPDDLTKRHVENKTLLDEALKSGHILLDELQNEASESFAVEDTMSSITERWLLVEELLTQKGANQQDVERLLRAKHCEKELDNTLSTVNKLSNVEERNEETLSKFQAMLQMVTDQINNLTSPGSESCEKLETAVESLKCKICNLESRISEFEKDVVLYRQLKDESQSLDKWMAEVNNFLTAEDVAWGDVEVLEAQLEQSNALQDDVKTLEPSVANIKHVITLLAPKVDEDLLAEMNEINERLATTWITVIAGALQKNGVLTTALSLTRQTVDGIESTNTWLNELELEIPPPAVINSTSELSQTLRKLNALKNRVDLKTNEYKSFIEAGNAVVAHPHVSEELKDNFRLLSQRWNAVSGGVVERQRALKAASHHYGEFKVLTAQECDWQDKLEKKLMRSTTLAADAEEISEELDDLENYMKNRPKARLLRIESMGNELVSLNIMSESVGSEVKSLADRWAVLEEKAKEKAEWLEKRVRGAQQCEQRLVQLHSAINSIDAELCSSLEQDLYGDELPELSQRLSHDIAQQEALLSEIRHEEEDYQAEGRKEAANRLHEQLSFIEATLQDVRNKFRKFQNPSELEPRLERMLRVLRDLEQSMCYIELASDDCEAIEGQLNNCIRFYASLSDIKTEVEAVLREGRQQVEEELVEDKLTVSAELDAMKALYNRLGEQVAIARETLEKALQLSYQLNLDINAMTDWLNHLVSEIHKTEDTFADDPNTAEEIPFYEKCLDEMLSNQSKMDSIRDNYGLFCGLCDPTLLETLRERVEDITQEWQRIEERLKNKISNLKGEHNDDHDDVEDDGEPPHLPQQNRNGGDVPVRMYRSVVLTSVRQFTDPGSPTMQKASLELPASPTLAEDMDPKDLTIDVEMEESDSAKDEEMDGPGHSTFVDTLGYFNAAFEDFEEQEKEAYMQDCVSSSRSGLEVIRGNVVDFNEEDEEMIESSPSLTSDSSSESSDSNSVKDLPVDIETMVPEKLKILQVDDSYVVEVKAGNLPSPEVPSMEVLNSRPITPDDFLTPEEEAWTYPQITVDADQQIVSTVTNHEEVTVQNQVSFEQLVIERFNSQRLTVTSQDRCHSPVTTSTPPPTPALCETNAFDETFANDSPKVDGLERLEVRVGEHDKHEVLPPLEALQVIEVDDKAPDDGQPPLDEAEGRVAREVEEQVATDYDQEIQILKAPCTEVVFHSLSGKSSPSVDVVKPGVIENVPIIEVPVVEDVLVIDAAVADETLVAGKAPIIENILVVEEHQGSCPIEKEAEKGMSEHPDDGKQQIIEDFVEIDVAEVENVQTRVVEDTVEHMVVDVSKEVSSDDKQFQVLPDSNEMEHVKDEDVMIVEENQLCISTQEVIADDDLSQSSASSSDMNDFEGENVPVYKDCQSPQYSPSAEKKIIETSVLVTEDDKTAFVEELADSPALSRSTSSSCSSSDAGEEQIPVVKDEQPHVLPSIEVTVHQFEDATADDKQLQQFEETIEIDEVREQEVKVLTDEQPRIARSHTGSSEISSLSRESDDIQQETSNVENSRISKEAVDICREAIESDSAVGTAVLIDDEKEAIVLNRPLDQNLPHEAELVSVKAGSVQLTANEARAEDANDPTQRALSVTNIRPSRKVSRDEGTQTDFCGYTGRLHVSTPVQPAESTSIIQTQTIPLQVEEMATSAADAQEDPSTTLQEIDADLNRLVASMESAEQVCPDGDVFAAVANVSESKAIEDVDSFYGSDKEVDSEVVFSHTDSSSSSSSSSESDVEPETIQKLEIEASSPKDVQESQLDREIAEFNAEVKLMSQRIDEVSAKFSPSSPIDLESAEMELSLLDPDVATLISRGDSLVLQVQKVDLERALRINTTTGELRAARTSLKASSEVRRQRQVEQELTLKDCQKKTEQLQLWLANIAQTLDHVTRINDQSQIESLEEELNRRQSDIRQLTEAAGKLKEQQVLEYQALISSLTIRWQDLQRQFVDFQTKETSALAADLSDDMGGPDFVTRVNKLREAIASVSRQMHSPPLNLKHYEQLSGQEDAIKIVKSALYTLKGDVDTYNREKNDAVEAADALQQAEEEWTLLNRTFAEKQVRVHQSQTTWRNLHADMKDFDDWLTGAEASLVNLQSESHNRSERKEKLKELESQVTARHKVMSNITSTCREVAGECSTADAVLLREKQDTLGKRWRSLLSGLAAVRQRLTSLDGSPLPVAKLTPLVMSPARKDETNGSEPDLTVHAAKETPPTTPSTIVASLDKSILQIRDWLTVLETMLKQQVAIVGDSDDVLQLLEKQKNVLRELEQKKPQLDELVQTAESIKDGGPPTGGKQLPAQVSKLREHWEETATAVTSRRNQLEELLTDSHQFERRKQDVDQWLGRMENRLSKLAPVAGTADLIDTQHREQKVLHNEIQQYKSQVEQLTQLSEKLVANYPHDDTSRAVRTNENLTQRYSVLHTGVNARGRALNAAMSSLHSFDRSLDKFMAWLSDTESALESLELELDSYGPGVKTSRERVLIQLKVGIPIHVVWAVLIQSDV</sequence>
<dbReference type="Proteomes" id="UP000820818">
    <property type="component" value="Linkage Group LG6"/>
</dbReference>
<feature type="region of interest" description="Disordered" evidence="4">
    <location>
        <begin position="1635"/>
        <end position="1663"/>
    </location>
</feature>
<feature type="region of interest" description="Disordered" evidence="4">
    <location>
        <begin position="259"/>
        <end position="283"/>
    </location>
</feature>
<evidence type="ECO:0000256" key="3">
    <source>
        <dbReference type="SAM" id="Coils"/>
    </source>
</evidence>
<keyword evidence="1" id="KW-0677">Repeat</keyword>
<dbReference type="Gene3D" id="1.10.418.10">
    <property type="entry name" value="Calponin-like domain"/>
    <property type="match status" value="2"/>
</dbReference>
<dbReference type="CDD" id="cd00176">
    <property type="entry name" value="SPEC"/>
    <property type="match status" value="5"/>
</dbReference>
<evidence type="ECO:0000256" key="4">
    <source>
        <dbReference type="SAM" id="MobiDB-lite"/>
    </source>
</evidence>
<dbReference type="PROSITE" id="PS00020">
    <property type="entry name" value="ACTININ_2"/>
    <property type="match status" value="1"/>
</dbReference>
<dbReference type="FunFam" id="1.20.58.60:FF:000075">
    <property type="entry name" value="utrophin isoform X1"/>
    <property type="match status" value="1"/>
</dbReference>
<dbReference type="Pfam" id="PF00435">
    <property type="entry name" value="Spectrin"/>
    <property type="match status" value="4"/>
</dbReference>
<protein>
    <submittedName>
        <fullName evidence="6">Dystrophin</fullName>
    </submittedName>
</protein>
<dbReference type="EMBL" id="WJBH02000006">
    <property type="protein sequence ID" value="KAI9557614.1"/>
    <property type="molecule type" value="Genomic_DNA"/>
</dbReference>
<dbReference type="CDD" id="cd21186">
    <property type="entry name" value="CH_DMD-like_rpt1"/>
    <property type="match status" value="1"/>
</dbReference>
<feature type="coiled-coil region" evidence="3">
    <location>
        <begin position="432"/>
        <end position="459"/>
    </location>
</feature>
<evidence type="ECO:0000256" key="1">
    <source>
        <dbReference type="ARBA" id="ARBA00022737"/>
    </source>
</evidence>
<feature type="compositionally biased region" description="Low complexity" evidence="4">
    <location>
        <begin position="1644"/>
        <end position="1660"/>
    </location>
</feature>
<feature type="coiled-coil region" evidence="3">
    <location>
        <begin position="597"/>
        <end position="624"/>
    </location>
</feature>
<name>A0AAD5KPW2_9CRUS</name>
<feature type="domain" description="Calponin-homology (CH)" evidence="5">
    <location>
        <begin position="145"/>
        <end position="250"/>
    </location>
</feature>
<keyword evidence="3" id="KW-0175">Coiled coil</keyword>
<feature type="region of interest" description="Disordered" evidence="4">
    <location>
        <begin position="1486"/>
        <end position="1518"/>
    </location>
</feature>
<evidence type="ECO:0000256" key="2">
    <source>
        <dbReference type="ARBA" id="ARBA00023203"/>
    </source>
</evidence>
<feature type="region of interest" description="Disordered" evidence="4">
    <location>
        <begin position="2893"/>
        <end position="2919"/>
    </location>
</feature>
<feature type="domain" description="Calponin-homology (CH)" evidence="5">
    <location>
        <begin position="26"/>
        <end position="130"/>
    </location>
</feature>
<dbReference type="InterPro" id="IPR002017">
    <property type="entry name" value="Spectrin_repeat"/>
</dbReference>
<dbReference type="InterPro" id="IPR001589">
    <property type="entry name" value="Actinin_actin-bd_CS"/>
</dbReference>
<accession>A0AAD5KPW2</accession>
<feature type="compositionally biased region" description="Low complexity" evidence="4">
    <location>
        <begin position="2430"/>
        <end position="2439"/>
    </location>
</feature>
<reference evidence="6 7" key="1">
    <citation type="submission" date="2022-05" db="EMBL/GenBank/DDBJ databases">
        <title>A multi-omics perspective on studying reproductive biology in Daphnia sinensis.</title>
        <authorList>
            <person name="Jia J."/>
        </authorList>
    </citation>
    <scope>NUCLEOTIDE SEQUENCE [LARGE SCALE GENOMIC DNA]</scope>
    <source>
        <strain evidence="6 7">WSL</strain>
    </source>
</reference>
<organism evidence="6 7">
    <name type="scientific">Daphnia sinensis</name>
    <dbReference type="NCBI Taxonomy" id="1820382"/>
    <lineage>
        <taxon>Eukaryota</taxon>
        <taxon>Metazoa</taxon>
        <taxon>Ecdysozoa</taxon>
        <taxon>Arthropoda</taxon>
        <taxon>Crustacea</taxon>
        <taxon>Branchiopoda</taxon>
        <taxon>Diplostraca</taxon>
        <taxon>Cladocera</taxon>
        <taxon>Anomopoda</taxon>
        <taxon>Daphniidae</taxon>
        <taxon>Daphnia</taxon>
        <taxon>Daphnia similis group</taxon>
    </lineage>
</organism>
<gene>
    <name evidence="6" type="ORF">GHT06_017442</name>
</gene>
<dbReference type="Gene3D" id="1.20.58.60">
    <property type="match status" value="8"/>
</dbReference>
<feature type="region of interest" description="Disordered" evidence="4">
    <location>
        <begin position="2188"/>
        <end position="2220"/>
    </location>
</feature>
<feature type="compositionally biased region" description="Low complexity" evidence="4">
    <location>
        <begin position="259"/>
        <end position="281"/>
    </location>
</feature>
<dbReference type="InterPro" id="IPR018159">
    <property type="entry name" value="Spectrin/alpha-actinin"/>
</dbReference>
<feature type="coiled-coil region" evidence="3">
    <location>
        <begin position="2602"/>
        <end position="2629"/>
    </location>
</feature>
<evidence type="ECO:0000313" key="7">
    <source>
        <dbReference type="Proteomes" id="UP000820818"/>
    </source>
</evidence>
<dbReference type="SMART" id="SM00033">
    <property type="entry name" value="CH"/>
    <property type="match status" value="2"/>
</dbReference>
<dbReference type="GO" id="GO:0003779">
    <property type="term" value="F:actin binding"/>
    <property type="evidence" value="ECO:0007669"/>
    <property type="project" value="UniProtKB-KW"/>
</dbReference>
<evidence type="ECO:0000313" key="6">
    <source>
        <dbReference type="EMBL" id="KAI9557614.1"/>
    </source>
</evidence>
<dbReference type="Pfam" id="PF00307">
    <property type="entry name" value="CH"/>
    <property type="match status" value="2"/>
</dbReference>
<dbReference type="PROSITE" id="PS50021">
    <property type="entry name" value="CH"/>
    <property type="match status" value="2"/>
</dbReference>
<dbReference type="SUPFAM" id="SSF47576">
    <property type="entry name" value="Calponin-homology domain, CH-domain"/>
    <property type="match status" value="1"/>
</dbReference>
<feature type="region of interest" description="Disordered" evidence="4">
    <location>
        <begin position="2423"/>
        <end position="2464"/>
    </location>
</feature>
<comment type="caution">
    <text evidence="6">The sequence shown here is derived from an EMBL/GenBank/DDBJ whole genome shotgun (WGS) entry which is preliminary data.</text>
</comment>
<feature type="coiled-coil region" evidence="3">
    <location>
        <begin position="2953"/>
        <end position="2987"/>
    </location>
</feature>
<dbReference type="SMART" id="SM00150">
    <property type="entry name" value="SPEC"/>
    <property type="match status" value="12"/>
</dbReference>
<dbReference type="SUPFAM" id="SSF46966">
    <property type="entry name" value="Spectrin repeat"/>
    <property type="match status" value="12"/>
</dbReference>
<feature type="coiled-coil region" evidence="3">
    <location>
        <begin position="3072"/>
        <end position="3099"/>
    </location>
</feature>
<evidence type="ECO:0000259" key="5">
    <source>
        <dbReference type="PROSITE" id="PS50021"/>
    </source>
</evidence>
<dbReference type="PANTHER" id="PTHR11915">
    <property type="entry name" value="SPECTRIN/FILAMIN RELATED CYTOSKELETAL PROTEIN"/>
    <property type="match status" value="1"/>
</dbReference>
<dbReference type="InterPro" id="IPR001715">
    <property type="entry name" value="CH_dom"/>
</dbReference>
<proteinExistence type="predicted"/>